<evidence type="ECO:0000256" key="1">
    <source>
        <dbReference type="SAM" id="MobiDB-lite"/>
    </source>
</evidence>
<dbReference type="Proteomes" id="UP000006672">
    <property type="component" value="Unassembled WGS sequence"/>
</dbReference>
<feature type="compositionally biased region" description="Polar residues" evidence="1">
    <location>
        <begin position="68"/>
        <end position="97"/>
    </location>
</feature>
<feature type="compositionally biased region" description="Low complexity" evidence="1">
    <location>
        <begin position="151"/>
        <end position="165"/>
    </location>
</feature>
<reference evidence="3" key="2">
    <citation type="submission" date="2022-04" db="UniProtKB">
        <authorList>
            <consortium name="WormBaseParasite"/>
        </authorList>
    </citation>
    <scope>IDENTIFICATION</scope>
</reference>
<keyword evidence="2" id="KW-1185">Reference proteome</keyword>
<sequence>MDDKEYLSIKYKIHLKNNDNSLLSSSTILSNQRQRSFRTKSINYDSLKNVTSDQNIDKQHREELKYETPSSSQQSRKSAINRTAKSGTNLNYPAMTSSKSSQTDYFKDIDPCTNCNNLLTRATEFLAKIELNYGLSTKTPSSLSTFSQYPTTSTTASSIKQSSKKIGQYDDRRKENNNSDLSTSTFDNKVIPIRSSSKAKLIKHKNESNQENVNNVTGEKVKEMTVQNVSQLEQEKQKTAMKEIKMDKFEGKKKIEEDNIVKVKMSNNKSKLVENCEKDQIKQKAVAAENYESLSTLTATTESTIVTKKMEPELEKTIEKPAIATELITLKMKDIPNNDMKKIIDKKKNEIKSDGKEIKKEMTQK</sequence>
<organism evidence="2 3">
    <name type="scientific">Brugia malayi</name>
    <name type="common">Filarial nematode worm</name>
    <dbReference type="NCBI Taxonomy" id="6279"/>
    <lineage>
        <taxon>Eukaryota</taxon>
        <taxon>Metazoa</taxon>
        <taxon>Ecdysozoa</taxon>
        <taxon>Nematoda</taxon>
        <taxon>Chromadorea</taxon>
        <taxon>Rhabditida</taxon>
        <taxon>Spirurina</taxon>
        <taxon>Spiruromorpha</taxon>
        <taxon>Filarioidea</taxon>
        <taxon>Onchocercidae</taxon>
        <taxon>Brugia</taxon>
    </lineage>
</organism>
<accession>A0A8L7SNB9</accession>
<reference evidence="2" key="1">
    <citation type="journal article" date="2007" name="Science">
        <title>Draft genome of the filarial nematode parasite Brugia malayi.</title>
        <authorList>
            <person name="Ghedin E."/>
            <person name="Wang S."/>
            <person name="Spiro D."/>
            <person name="Caler E."/>
            <person name="Zhao Q."/>
            <person name="Crabtree J."/>
            <person name="Allen J.E."/>
            <person name="Delcher A.L."/>
            <person name="Guiliano D.B."/>
            <person name="Miranda-Saavedra D."/>
            <person name="Angiuoli S.V."/>
            <person name="Creasy T."/>
            <person name="Amedeo P."/>
            <person name="Haas B."/>
            <person name="El-Sayed N.M."/>
            <person name="Wortman J.R."/>
            <person name="Feldblyum T."/>
            <person name="Tallon L."/>
            <person name="Schatz M."/>
            <person name="Shumway M."/>
            <person name="Koo H."/>
            <person name="Salzberg S.L."/>
            <person name="Schobel S."/>
            <person name="Pertea M."/>
            <person name="Pop M."/>
            <person name="White O."/>
            <person name="Barton G.J."/>
            <person name="Carlow C.K."/>
            <person name="Crawford M.J."/>
            <person name="Daub J."/>
            <person name="Dimmic M.W."/>
            <person name="Estes C.F."/>
            <person name="Foster J.M."/>
            <person name="Ganatra M."/>
            <person name="Gregory W.F."/>
            <person name="Johnson N.M."/>
            <person name="Jin J."/>
            <person name="Komuniecki R."/>
            <person name="Korf I."/>
            <person name="Kumar S."/>
            <person name="Laney S."/>
            <person name="Li B.W."/>
            <person name="Li W."/>
            <person name="Lindblom T.H."/>
            <person name="Lustigman S."/>
            <person name="Ma D."/>
            <person name="Maina C.V."/>
            <person name="Martin D.M."/>
            <person name="McCarter J.P."/>
            <person name="McReynolds L."/>
            <person name="Mitreva M."/>
            <person name="Nutman T.B."/>
            <person name="Parkinson J."/>
            <person name="Peregrin-Alvarez J.M."/>
            <person name="Poole C."/>
            <person name="Ren Q."/>
            <person name="Saunders L."/>
            <person name="Sluder A.E."/>
            <person name="Smith K."/>
            <person name="Stanke M."/>
            <person name="Unnasch T.R."/>
            <person name="Ware J."/>
            <person name="Wei A.D."/>
            <person name="Weil G."/>
            <person name="Williams D.J."/>
            <person name="Zhang Y."/>
            <person name="Williams S.A."/>
            <person name="Fraser-Liggett C."/>
            <person name="Slatko B."/>
            <person name="Blaxter M.L."/>
            <person name="Scott A.L."/>
        </authorList>
    </citation>
    <scope>NUCLEOTIDE SEQUENCE</scope>
    <source>
        <strain evidence="2">FR3</strain>
    </source>
</reference>
<protein>
    <submittedName>
        <fullName evidence="3">Bm1192</fullName>
    </submittedName>
</protein>
<feature type="compositionally biased region" description="Basic and acidic residues" evidence="1">
    <location>
        <begin position="167"/>
        <end position="177"/>
    </location>
</feature>
<evidence type="ECO:0000313" key="3">
    <source>
        <dbReference type="WBParaSite" id="Bm1192.1"/>
    </source>
</evidence>
<feature type="region of interest" description="Disordered" evidence="1">
    <location>
        <begin position="61"/>
        <end position="97"/>
    </location>
</feature>
<dbReference type="AlphaFoldDB" id="A0A8L7SNB9"/>
<name>A0A8L7SNB9_BRUMA</name>
<dbReference type="WBParaSite" id="Bm1192.1">
    <property type="protein sequence ID" value="Bm1192.1"/>
    <property type="gene ID" value="WBGene00221453"/>
</dbReference>
<evidence type="ECO:0000313" key="2">
    <source>
        <dbReference type="Proteomes" id="UP000006672"/>
    </source>
</evidence>
<feature type="region of interest" description="Disordered" evidence="1">
    <location>
        <begin position="139"/>
        <end position="183"/>
    </location>
</feature>
<proteinExistence type="predicted"/>
<feature type="compositionally biased region" description="Polar residues" evidence="1">
    <location>
        <begin position="139"/>
        <end position="150"/>
    </location>
</feature>